<keyword evidence="4" id="KW-1185">Reference proteome</keyword>
<evidence type="ECO:0000259" key="2">
    <source>
        <dbReference type="Pfam" id="PF19573"/>
    </source>
</evidence>
<keyword evidence="1" id="KW-0732">Signal</keyword>
<accession>A0A2N3IK70</accession>
<dbReference type="Gene3D" id="2.40.160.20">
    <property type="match status" value="1"/>
</dbReference>
<dbReference type="EMBL" id="NKXO01000003">
    <property type="protein sequence ID" value="PKQ70735.1"/>
    <property type="molecule type" value="Genomic_DNA"/>
</dbReference>
<dbReference type="InterPro" id="IPR045743">
    <property type="entry name" value="DUF6089"/>
</dbReference>
<reference evidence="3 4" key="1">
    <citation type="submission" date="2017-06" db="EMBL/GenBank/DDBJ databases">
        <title>Raineya orbicola gen. nov., sp. nov. a slightly thermophilic bacterium of the phylum Bacteroidetes and the description of Raineyaceae fam. nov.</title>
        <authorList>
            <person name="Albuquerque L."/>
            <person name="Polonia A.R.M."/>
            <person name="Barroso C."/>
            <person name="Froufe H.J.C."/>
            <person name="Lage O."/>
            <person name="Lobo-Da-Cunha A."/>
            <person name="Egas C."/>
            <person name="Da Costa M.S."/>
        </authorList>
    </citation>
    <scope>NUCLEOTIDE SEQUENCE [LARGE SCALE GENOMIC DNA]</scope>
    <source>
        <strain evidence="3 4">SPSPC-11</strain>
    </source>
</reference>
<organism evidence="3 4">
    <name type="scientific">Raineya orbicola</name>
    <dbReference type="NCBI Taxonomy" id="2016530"/>
    <lineage>
        <taxon>Bacteria</taxon>
        <taxon>Pseudomonadati</taxon>
        <taxon>Bacteroidota</taxon>
        <taxon>Cytophagia</taxon>
        <taxon>Cytophagales</taxon>
        <taxon>Raineyaceae</taxon>
        <taxon>Raineya</taxon>
    </lineage>
</organism>
<dbReference type="InterPro" id="IPR011250">
    <property type="entry name" value="OMP/PagP_B-barrel"/>
</dbReference>
<evidence type="ECO:0000313" key="4">
    <source>
        <dbReference type="Proteomes" id="UP000233387"/>
    </source>
</evidence>
<dbReference type="SUPFAM" id="SSF56925">
    <property type="entry name" value="OMPA-like"/>
    <property type="match status" value="1"/>
</dbReference>
<proteinExistence type="predicted"/>
<dbReference type="Proteomes" id="UP000233387">
    <property type="component" value="Unassembled WGS sequence"/>
</dbReference>
<feature type="domain" description="DUF6089" evidence="2">
    <location>
        <begin position="7"/>
        <end position="224"/>
    </location>
</feature>
<gene>
    <name evidence="3" type="ORF">Rain11_0272</name>
</gene>
<sequence>MRKKIALFVACVILQNYLLNAQKFEIGAFAGGMFYRGEVSKFSWRSPGGMAGVMFRQNWNGAISTQLSVSNGNIQASDRDNPNDALARQRDFSFKTRIFEIAFLGQYNFYDFGHFTDSSPWTPYIFVGVAAFNMSVQNIADGTLPPYTPLQVAIPFGVGAKFMVNENWNISMEFGARKTFTDYLDDVYVRSGRSPNLFSGNSNNKDTYFALNLGISYVFQNSHCPTLYKVKRGRLNRFLL</sequence>
<dbReference type="AlphaFoldDB" id="A0A2N3IK70"/>
<name>A0A2N3IK70_9BACT</name>
<dbReference type="RefSeq" id="WP_101357538.1">
    <property type="nucleotide sequence ID" value="NZ_NKXO01000003.1"/>
</dbReference>
<dbReference type="Pfam" id="PF19573">
    <property type="entry name" value="DUF6089"/>
    <property type="match status" value="1"/>
</dbReference>
<comment type="caution">
    <text evidence="3">The sequence shown here is derived from an EMBL/GenBank/DDBJ whole genome shotgun (WGS) entry which is preliminary data.</text>
</comment>
<evidence type="ECO:0000313" key="3">
    <source>
        <dbReference type="EMBL" id="PKQ70735.1"/>
    </source>
</evidence>
<evidence type="ECO:0000256" key="1">
    <source>
        <dbReference type="SAM" id="SignalP"/>
    </source>
</evidence>
<feature type="chain" id="PRO_5014619523" evidence="1">
    <location>
        <begin position="22"/>
        <end position="240"/>
    </location>
</feature>
<protein>
    <submittedName>
        <fullName evidence="3">Outer membrane protein beta-barrel domain</fullName>
    </submittedName>
</protein>
<feature type="signal peptide" evidence="1">
    <location>
        <begin position="1"/>
        <end position="21"/>
    </location>
</feature>
<dbReference type="OrthoDB" id="654178at2"/>